<keyword evidence="3" id="KW-1185">Reference proteome</keyword>
<feature type="compositionally biased region" description="Polar residues" evidence="1">
    <location>
        <begin position="212"/>
        <end position="228"/>
    </location>
</feature>
<dbReference type="SMART" id="SM00444">
    <property type="entry name" value="GYF"/>
    <property type="match status" value="1"/>
</dbReference>
<name>A0A914HK69_GLORO</name>
<dbReference type="Pfam" id="PF02213">
    <property type="entry name" value="GYF"/>
    <property type="match status" value="1"/>
</dbReference>
<accession>A0A914HK69</accession>
<dbReference type="AlphaFoldDB" id="A0A914HK69"/>
<dbReference type="Proteomes" id="UP000887572">
    <property type="component" value="Unplaced"/>
</dbReference>
<feature type="region of interest" description="Disordered" evidence="1">
    <location>
        <begin position="212"/>
        <end position="235"/>
    </location>
</feature>
<evidence type="ECO:0000256" key="1">
    <source>
        <dbReference type="SAM" id="MobiDB-lite"/>
    </source>
</evidence>
<feature type="domain" description="GYF" evidence="2">
    <location>
        <begin position="5"/>
        <end position="54"/>
    </location>
</feature>
<dbReference type="PROSITE" id="PS50829">
    <property type="entry name" value="GYF"/>
    <property type="match status" value="1"/>
</dbReference>
<protein>
    <submittedName>
        <fullName evidence="4">GYF domain-containing protein</fullName>
    </submittedName>
</protein>
<evidence type="ECO:0000259" key="2">
    <source>
        <dbReference type="PROSITE" id="PS50829"/>
    </source>
</evidence>
<dbReference type="Gene3D" id="3.30.1490.40">
    <property type="match status" value="1"/>
</dbReference>
<proteinExistence type="predicted"/>
<sequence length="335" mass="38038">MGDRSKKWFYIGRQDDCEHGPYTSKEMLLWLRCHYFDESLRLRTENDSRFYTLSDWIQACGNKVPFEMDGPSMEQPKSNTFNGQNYGSAQLTENMHMDPFLQRPPTNPASTANPLVGGTVDSERQQQVQLGVPIQLLTASQKAPSTAQQVLLMNTQPSPNQPLVIPVSSVPTYQFVQQHAYPSMSQQQPLMPIRLQAQSMLPHQIQQRFIGDTEQSQQDGTTIVSDSPDSGHVMTPSSYPINQICNGLEVMELTQQRSERILLDTMDGSWKRGMVMNGMVKMVDNWTNMEDDTHCQQSKGTQTEDIMIKISQADAERLLFQLLGIRLRINFASEK</sequence>
<evidence type="ECO:0000313" key="4">
    <source>
        <dbReference type="WBParaSite" id="Gr19_v10_g17370.t2"/>
    </source>
</evidence>
<evidence type="ECO:0000313" key="3">
    <source>
        <dbReference type="Proteomes" id="UP000887572"/>
    </source>
</evidence>
<dbReference type="WBParaSite" id="Gr19_v10_g17370.t2">
    <property type="protein sequence ID" value="Gr19_v10_g17370.t2"/>
    <property type="gene ID" value="Gr19_v10_g17370"/>
</dbReference>
<dbReference type="InterPro" id="IPR035445">
    <property type="entry name" value="GYF-like_dom_sf"/>
</dbReference>
<organism evidence="3 4">
    <name type="scientific">Globodera rostochiensis</name>
    <name type="common">Golden nematode worm</name>
    <name type="synonym">Heterodera rostochiensis</name>
    <dbReference type="NCBI Taxonomy" id="31243"/>
    <lineage>
        <taxon>Eukaryota</taxon>
        <taxon>Metazoa</taxon>
        <taxon>Ecdysozoa</taxon>
        <taxon>Nematoda</taxon>
        <taxon>Chromadorea</taxon>
        <taxon>Rhabditida</taxon>
        <taxon>Tylenchina</taxon>
        <taxon>Tylenchomorpha</taxon>
        <taxon>Tylenchoidea</taxon>
        <taxon>Heteroderidae</taxon>
        <taxon>Heteroderinae</taxon>
        <taxon>Globodera</taxon>
    </lineage>
</organism>
<dbReference type="InterPro" id="IPR003169">
    <property type="entry name" value="GYF"/>
</dbReference>
<dbReference type="SUPFAM" id="SSF55277">
    <property type="entry name" value="GYF domain"/>
    <property type="match status" value="1"/>
</dbReference>
<reference evidence="4" key="1">
    <citation type="submission" date="2022-11" db="UniProtKB">
        <authorList>
            <consortium name="WormBaseParasite"/>
        </authorList>
    </citation>
    <scope>IDENTIFICATION</scope>
</reference>